<keyword evidence="1" id="KW-0808">Transferase</keyword>
<feature type="binding site" evidence="4">
    <location>
        <begin position="311"/>
        <end position="315"/>
    </location>
    <ligand>
        <name>3'-phosphoadenylyl sulfate</name>
        <dbReference type="ChEBI" id="CHEBI:58339"/>
    </ligand>
</feature>
<feature type="binding site" evidence="4">
    <location>
        <position position="194"/>
    </location>
    <ligand>
        <name>3'-phosphoadenylyl sulfate</name>
        <dbReference type="ChEBI" id="CHEBI:58339"/>
    </ligand>
</feature>
<evidence type="ECO:0000313" key="9">
    <source>
        <dbReference type="Proteomes" id="UP001209878"/>
    </source>
</evidence>
<evidence type="ECO:0000256" key="4">
    <source>
        <dbReference type="PIRSR" id="PIRSR637359-2"/>
    </source>
</evidence>
<feature type="binding site" evidence="4">
    <location>
        <position position="186"/>
    </location>
    <ligand>
        <name>3'-phosphoadenylyl sulfate</name>
        <dbReference type="ChEBI" id="CHEBI:58339"/>
    </ligand>
</feature>
<feature type="binding site" evidence="4">
    <location>
        <begin position="103"/>
        <end position="107"/>
    </location>
    <ligand>
        <name>3'-phosphoadenylyl sulfate</name>
        <dbReference type="ChEBI" id="CHEBI:58339"/>
    </ligand>
</feature>
<keyword evidence="5" id="KW-1015">Disulfide bond</keyword>
<dbReference type="FunFam" id="3.40.50.300:FF:002997">
    <property type="entry name" value="Sulfotransferase"/>
    <property type="match status" value="1"/>
</dbReference>
<organism evidence="8 9">
    <name type="scientific">Ridgeia piscesae</name>
    <name type="common">Tubeworm</name>
    <dbReference type="NCBI Taxonomy" id="27915"/>
    <lineage>
        <taxon>Eukaryota</taxon>
        <taxon>Metazoa</taxon>
        <taxon>Spiralia</taxon>
        <taxon>Lophotrochozoa</taxon>
        <taxon>Annelida</taxon>
        <taxon>Polychaeta</taxon>
        <taxon>Sedentaria</taxon>
        <taxon>Canalipalpata</taxon>
        <taxon>Sabellida</taxon>
        <taxon>Siboglinidae</taxon>
        <taxon>Ridgeia</taxon>
    </lineage>
</organism>
<dbReference type="PANTHER" id="PTHR10605:SF65">
    <property type="entry name" value="GH20068P"/>
    <property type="match status" value="1"/>
</dbReference>
<reference evidence="8" key="1">
    <citation type="journal article" date="2023" name="Mol. Biol. Evol.">
        <title>Third-Generation Sequencing Reveals the Adaptive Role of the Epigenome in Three Deep-Sea Polychaetes.</title>
        <authorList>
            <person name="Perez M."/>
            <person name="Aroh O."/>
            <person name="Sun Y."/>
            <person name="Lan Y."/>
            <person name="Juniper S.K."/>
            <person name="Young C.R."/>
            <person name="Angers B."/>
            <person name="Qian P.Y."/>
        </authorList>
    </citation>
    <scope>NUCLEOTIDE SEQUENCE</scope>
    <source>
        <strain evidence="8">R07B-5</strain>
    </source>
</reference>
<dbReference type="Pfam" id="PF00685">
    <property type="entry name" value="Sulfotransfer_1"/>
    <property type="match status" value="1"/>
</dbReference>
<keyword evidence="2" id="KW-0325">Glycoprotein</keyword>
<protein>
    <recommendedName>
        <fullName evidence="7">Sulfotransferase domain-containing protein</fullName>
    </recommendedName>
</protein>
<feature type="binding site" evidence="4">
    <location>
        <position position="296"/>
    </location>
    <ligand>
        <name>3'-phosphoadenylyl sulfate</name>
        <dbReference type="ChEBI" id="CHEBI:58339"/>
    </ligand>
</feature>
<comment type="caution">
    <text evidence="8">The sequence shown here is derived from an EMBL/GenBank/DDBJ whole genome shotgun (WGS) entry which is preliminary data.</text>
</comment>
<evidence type="ECO:0000256" key="6">
    <source>
        <dbReference type="SAM" id="Phobius"/>
    </source>
</evidence>
<keyword evidence="6" id="KW-1133">Transmembrane helix</keyword>
<dbReference type="InterPro" id="IPR037359">
    <property type="entry name" value="NST/OST"/>
</dbReference>
<dbReference type="SUPFAM" id="SSF52540">
    <property type="entry name" value="P-loop containing nucleoside triphosphate hydrolases"/>
    <property type="match status" value="1"/>
</dbReference>
<evidence type="ECO:0000256" key="3">
    <source>
        <dbReference type="PIRSR" id="PIRSR637359-1"/>
    </source>
</evidence>
<dbReference type="Gene3D" id="3.40.50.300">
    <property type="entry name" value="P-loop containing nucleotide triphosphate hydrolases"/>
    <property type="match status" value="1"/>
</dbReference>
<feature type="domain" description="Sulfotransferase" evidence="7">
    <location>
        <begin position="96"/>
        <end position="299"/>
    </location>
</feature>
<evidence type="ECO:0000256" key="1">
    <source>
        <dbReference type="ARBA" id="ARBA00022679"/>
    </source>
</evidence>
<accession>A0AAD9L178</accession>
<evidence type="ECO:0000259" key="7">
    <source>
        <dbReference type="Pfam" id="PF00685"/>
    </source>
</evidence>
<evidence type="ECO:0000256" key="5">
    <source>
        <dbReference type="PIRSR" id="PIRSR637359-3"/>
    </source>
</evidence>
<name>A0AAD9L178_RIDPI</name>
<sequence>MTAGFASCSRAEHTVVTHVSSLTRLKVVTLLASFLTVVLILLFHCVQPSLLQQTAWCCHADMVAYTRSLSTATDDTHNGKASRIRYKHTQRHLPGCLIIGVRKGGTRALLEFLNMHPMIQAHRKEMHYFDNMDNYSNGLDWYRKRMPYSFSDQITVEKTPAYFTSELVPERVCRMNCSIKLVVVLRNPVERAISDYTQIHSNKLVRGRPHDLFEDLVIDSSTGEVRQTYNAIRRSLYHRHMEHWLRWFPLERFHFVDGDNLIRDPVAELRRVETFLHIEHKLTHSDFRFNETKGFYCMLEDGRERCLAHSKGRAHPKVDMPVLHKLYTFFQPHNDKLFQMIKQTFNWSLAENN</sequence>
<dbReference type="GO" id="GO:0008467">
    <property type="term" value="F:[heparan sulfate]-glucosamine 3-sulfotransferase activity"/>
    <property type="evidence" value="ECO:0007669"/>
    <property type="project" value="TreeGrafter"/>
</dbReference>
<proteinExistence type="predicted"/>
<keyword evidence="9" id="KW-1185">Reference proteome</keyword>
<evidence type="ECO:0000313" key="8">
    <source>
        <dbReference type="EMBL" id="KAK2181176.1"/>
    </source>
</evidence>
<evidence type="ECO:0000256" key="2">
    <source>
        <dbReference type="ARBA" id="ARBA00023180"/>
    </source>
</evidence>
<feature type="transmembrane region" description="Helical" evidence="6">
    <location>
        <begin position="27"/>
        <end position="44"/>
    </location>
</feature>
<gene>
    <name evidence="8" type="ORF">NP493_407g01043</name>
</gene>
<keyword evidence="6" id="KW-0812">Transmembrane</keyword>
<dbReference type="PANTHER" id="PTHR10605">
    <property type="entry name" value="HEPARAN SULFATE SULFOTRANSFERASE"/>
    <property type="match status" value="1"/>
</dbReference>
<dbReference type="InterPro" id="IPR000863">
    <property type="entry name" value="Sulfotransferase_dom"/>
</dbReference>
<feature type="active site" description="For sulfotransferase activity" evidence="3">
    <location>
        <position position="103"/>
    </location>
</feature>
<dbReference type="InterPro" id="IPR027417">
    <property type="entry name" value="P-loop_NTPase"/>
</dbReference>
<keyword evidence="6" id="KW-0472">Membrane</keyword>
<dbReference type="EMBL" id="JAODUO010000407">
    <property type="protein sequence ID" value="KAK2181176.1"/>
    <property type="molecule type" value="Genomic_DNA"/>
</dbReference>
<dbReference type="AlphaFoldDB" id="A0AAD9L178"/>
<feature type="disulfide bond" evidence="5">
    <location>
        <begin position="297"/>
        <end position="306"/>
    </location>
</feature>
<dbReference type="Proteomes" id="UP001209878">
    <property type="component" value="Unassembled WGS sequence"/>
</dbReference>